<protein>
    <submittedName>
        <fullName evidence="4">EAL domain-containing protein</fullName>
    </submittedName>
</protein>
<dbReference type="Gene3D" id="3.20.20.450">
    <property type="entry name" value="EAL domain"/>
    <property type="match status" value="1"/>
</dbReference>
<dbReference type="SMART" id="SM00267">
    <property type="entry name" value="GGDEF"/>
    <property type="match status" value="1"/>
</dbReference>
<dbReference type="InterPro" id="IPR000160">
    <property type="entry name" value="GGDEF_dom"/>
</dbReference>
<feature type="domain" description="EAL" evidence="2">
    <location>
        <begin position="381"/>
        <end position="637"/>
    </location>
</feature>
<dbReference type="EMBL" id="WNJL01000022">
    <property type="protein sequence ID" value="NDU41999.1"/>
    <property type="molecule type" value="Genomic_DNA"/>
</dbReference>
<dbReference type="NCBIfam" id="TIGR00254">
    <property type="entry name" value="GGDEF"/>
    <property type="match status" value="1"/>
</dbReference>
<dbReference type="SMART" id="SM00052">
    <property type="entry name" value="EAL"/>
    <property type="match status" value="1"/>
</dbReference>
<dbReference type="FunFam" id="3.30.70.270:FF:000001">
    <property type="entry name" value="Diguanylate cyclase domain protein"/>
    <property type="match status" value="1"/>
</dbReference>
<dbReference type="Gene3D" id="3.30.70.270">
    <property type="match status" value="1"/>
</dbReference>
<proteinExistence type="predicted"/>
<organism evidence="4">
    <name type="scientific">Acidithiobacillus ferrianus</name>
    <dbReference type="NCBI Taxonomy" id="2678518"/>
    <lineage>
        <taxon>Bacteria</taxon>
        <taxon>Pseudomonadati</taxon>
        <taxon>Pseudomonadota</taxon>
        <taxon>Acidithiobacillia</taxon>
        <taxon>Acidithiobacillales</taxon>
        <taxon>Acidithiobacillaceae</taxon>
        <taxon>Acidithiobacillus</taxon>
    </lineage>
</organism>
<dbReference type="InterPro" id="IPR035919">
    <property type="entry name" value="EAL_sf"/>
</dbReference>
<dbReference type="CDD" id="cd01949">
    <property type="entry name" value="GGDEF"/>
    <property type="match status" value="1"/>
</dbReference>
<dbReference type="InterPro" id="IPR029787">
    <property type="entry name" value="Nucleotide_cyclase"/>
</dbReference>
<dbReference type="CDD" id="cd01948">
    <property type="entry name" value="EAL"/>
    <property type="match status" value="1"/>
</dbReference>
<evidence type="ECO:0000259" key="3">
    <source>
        <dbReference type="PROSITE" id="PS50887"/>
    </source>
</evidence>
<feature type="region of interest" description="Disordered" evidence="1">
    <location>
        <begin position="1"/>
        <end position="24"/>
    </location>
</feature>
<evidence type="ECO:0000313" key="4">
    <source>
        <dbReference type="EMBL" id="NDU41999.1"/>
    </source>
</evidence>
<dbReference type="InterPro" id="IPR052155">
    <property type="entry name" value="Biofilm_reg_signaling"/>
</dbReference>
<dbReference type="AlphaFoldDB" id="A0A845U760"/>
<gene>
    <name evidence="4" type="ORF">GL267_04860</name>
</gene>
<dbReference type="PANTHER" id="PTHR44757:SF2">
    <property type="entry name" value="BIOFILM ARCHITECTURE MAINTENANCE PROTEIN MBAA"/>
    <property type="match status" value="1"/>
</dbReference>
<dbReference type="GO" id="GO:0003824">
    <property type="term" value="F:catalytic activity"/>
    <property type="evidence" value="ECO:0007669"/>
    <property type="project" value="UniProtKB-ARBA"/>
</dbReference>
<evidence type="ECO:0000256" key="1">
    <source>
        <dbReference type="SAM" id="MobiDB-lite"/>
    </source>
</evidence>
<name>A0A845U760_9PROT</name>
<dbReference type="SUPFAM" id="SSF141868">
    <property type="entry name" value="EAL domain-like"/>
    <property type="match status" value="1"/>
</dbReference>
<dbReference type="PANTHER" id="PTHR44757">
    <property type="entry name" value="DIGUANYLATE CYCLASE DGCP"/>
    <property type="match status" value="1"/>
</dbReference>
<dbReference type="PROSITE" id="PS50887">
    <property type="entry name" value="GGDEF"/>
    <property type="match status" value="1"/>
</dbReference>
<feature type="domain" description="GGDEF" evidence="3">
    <location>
        <begin position="238"/>
        <end position="372"/>
    </location>
</feature>
<comment type="caution">
    <text evidence="4">The sequence shown here is derived from an EMBL/GenBank/DDBJ whole genome shotgun (WGS) entry which is preliminary data.</text>
</comment>
<dbReference type="InterPro" id="IPR043128">
    <property type="entry name" value="Rev_trsase/Diguanyl_cyclase"/>
</dbReference>
<accession>A0A845U760</accession>
<dbReference type="Pfam" id="PF00990">
    <property type="entry name" value="GGDEF"/>
    <property type="match status" value="1"/>
</dbReference>
<reference evidence="4" key="1">
    <citation type="submission" date="2019-11" db="EMBL/GenBank/DDBJ databases">
        <title>Acidithiobacillus ferrianus sp. nov.: a facultatively anaerobic and extremely acidophilic chemolithoautotroph.</title>
        <authorList>
            <person name="Norris P.R."/>
            <person name="Falagan C."/>
            <person name="Moya-Beltran A."/>
            <person name="Castro M."/>
            <person name="Quatrini R."/>
            <person name="Johnson D.B."/>
        </authorList>
    </citation>
    <scope>NUCLEOTIDE SEQUENCE [LARGE SCALE GENOMIC DNA]</scope>
    <source>
        <strain evidence="4">MG</strain>
    </source>
</reference>
<dbReference type="InterPro" id="IPR001633">
    <property type="entry name" value="EAL_dom"/>
</dbReference>
<evidence type="ECO:0000259" key="2">
    <source>
        <dbReference type="PROSITE" id="PS50883"/>
    </source>
</evidence>
<dbReference type="Pfam" id="PF00563">
    <property type="entry name" value="EAL"/>
    <property type="match status" value="1"/>
</dbReference>
<dbReference type="PROSITE" id="PS50883">
    <property type="entry name" value="EAL"/>
    <property type="match status" value="1"/>
</dbReference>
<sequence length="660" mass="74693">MPSRRYPRFSPTGQEFSMPAISRSSRDESREILLHHVQTPDAIMERERILFTDDFLAALATGDPSRWFSLELFVEAFFSLICSHSTMLAWFTSLTGGVHDKTLRPYPRQADIFPDDFALHFDAADPCWESIRSNDIIILDAASDSPAWMTALRHGAREIAIIPFHGDNAYTLILLGSNHAGYFSQLGERALLFPGLARNSLVEVSRRSLCDPLTGLPNRQLFWEQMQREVAQSNRRQTLMGLVLLDLDHFKQVNDMHGHPAGDALLQEATNRIKTILREGDTCARLGGDEFGLLFPDLVQPDDLKNICGRITEAFRVPFVLTPDVTVHVSVSMGMTIYPLDNASLDRLVANADLALYSSKRSGRDQCQIYSIDMVYEARNLASHIALCQEALQNKRFVLFYQPIVKVVGDVQHVVALEALLRIHEETGEVLSPSAFFEALDHPSMARKIGYFVLESAVAQAAAWQREGIFININVNISPRYFLHHDFLSDIDTIFGNHIDIKADYFTIEITEYAPVHDFENTGSIIKNLNKRNIKVSLDDFGRGSTTLTELQTLELSELKIDMSFVKHIVNNPRHLAIAATMVNMAHTLGLRVVAEGIENKEQLQLLRYMHCDFFQGYLIARPMSADALPRWLAARSRPSRIRRRFQFSRRGQRPQPSPA</sequence>
<dbReference type="SUPFAM" id="SSF55073">
    <property type="entry name" value="Nucleotide cyclase"/>
    <property type="match status" value="1"/>
</dbReference>